<evidence type="ECO:0000313" key="7">
    <source>
        <dbReference type="EMBL" id="CAH2095901.1"/>
    </source>
</evidence>
<sequence length="208" mass="23357">MGDNSINILIGITGSVAAIKLPILIKSILEMNTKDQNYDFEVSVICTERSKHFIKENEITNFSCRLYDDAYEWSSWQGRGDPVVHVDLGKWADMMVIAPLDANSLAKISQGICDNLLTCTVRAWDISKPLLFCPAMNTRMWNHPITSKQIAALKEFGYEEISPINKKLMCGDTGVGGMAEVDTIVQRIKSEADKIYECRKQNSNNKMT</sequence>
<keyword evidence="1" id="KW-0173">Coenzyme A biosynthesis</keyword>
<proteinExistence type="inferred from homology"/>
<evidence type="ECO:0000256" key="4">
    <source>
        <dbReference type="ARBA" id="ARBA00070201"/>
    </source>
</evidence>
<comment type="function">
    <text evidence="3">Catalyzes the decarboxylation of the cysteine moiety of 4-phosphopantothenoylcysteine to form 4'-phosphopantotheine and this reaction forms part of the biosynthesis of coenzyme A.</text>
</comment>
<evidence type="ECO:0000256" key="3">
    <source>
        <dbReference type="ARBA" id="ARBA00056708"/>
    </source>
</evidence>
<dbReference type="Proteomes" id="UP001153954">
    <property type="component" value="Unassembled WGS sequence"/>
</dbReference>
<evidence type="ECO:0000259" key="6">
    <source>
        <dbReference type="Pfam" id="PF02441"/>
    </source>
</evidence>
<dbReference type="GO" id="GO:0071513">
    <property type="term" value="C:phosphopantothenoylcysteine decarboxylase complex"/>
    <property type="evidence" value="ECO:0007669"/>
    <property type="project" value="TreeGrafter"/>
</dbReference>
<dbReference type="Pfam" id="PF02441">
    <property type="entry name" value="Flavoprotein"/>
    <property type="match status" value="1"/>
</dbReference>
<evidence type="ECO:0000313" key="8">
    <source>
        <dbReference type="Proteomes" id="UP001153954"/>
    </source>
</evidence>
<dbReference type="GO" id="GO:0015937">
    <property type="term" value="P:coenzyme A biosynthetic process"/>
    <property type="evidence" value="ECO:0007669"/>
    <property type="project" value="UniProtKB-KW"/>
</dbReference>
<dbReference type="SUPFAM" id="SSF52507">
    <property type="entry name" value="Homo-oligomeric flavin-containing Cys decarboxylases, HFCD"/>
    <property type="match status" value="1"/>
</dbReference>
<dbReference type="GO" id="GO:0004633">
    <property type="term" value="F:phosphopantothenoylcysteine decarboxylase activity"/>
    <property type="evidence" value="ECO:0007669"/>
    <property type="project" value="TreeGrafter"/>
</dbReference>
<organism evidence="7 8">
    <name type="scientific">Euphydryas editha</name>
    <name type="common">Edith's checkerspot</name>
    <dbReference type="NCBI Taxonomy" id="104508"/>
    <lineage>
        <taxon>Eukaryota</taxon>
        <taxon>Metazoa</taxon>
        <taxon>Ecdysozoa</taxon>
        <taxon>Arthropoda</taxon>
        <taxon>Hexapoda</taxon>
        <taxon>Insecta</taxon>
        <taxon>Pterygota</taxon>
        <taxon>Neoptera</taxon>
        <taxon>Endopterygota</taxon>
        <taxon>Lepidoptera</taxon>
        <taxon>Glossata</taxon>
        <taxon>Ditrysia</taxon>
        <taxon>Papilionoidea</taxon>
        <taxon>Nymphalidae</taxon>
        <taxon>Nymphalinae</taxon>
        <taxon>Euphydryas</taxon>
    </lineage>
</organism>
<accession>A0AAU9UDA0</accession>
<dbReference type="EMBL" id="CAKOGL010000016">
    <property type="protein sequence ID" value="CAH2095901.1"/>
    <property type="molecule type" value="Genomic_DNA"/>
</dbReference>
<gene>
    <name evidence="7" type="ORF">EEDITHA_LOCUS11299</name>
</gene>
<dbReference type="InterPro" id="IPR036551">
    <property type="entry name" value="Flavin_trans-like"/>
</dbReference>
<comment type="caution">
    <text evidence="7">The sequence shown here is derived from an EMBL/GenBank/DDBJ whole genome shotgun (WGS) entry which is preliminary data.</text>
</comment>
<reference evidence="7" key="1">
    <citation type="submission" date="2022-03" db="EMBL/GenBank/DDBJ databases">
        <authorList>
            <person name="Tunstrom K."/>
        </authorList>
    </citation>
    <scope>NUCLEOTIDE SEQUENCE</scope>
</reference>
<dbReference type="FunFam" id="3.40.50.1950:FF:000004">
    <property type="entry name" value="Phosphopantothenoylcysteine decarboxylase"/>
    <property type="match status" value="1"/>
</dbReference>
<dbReference type="AlphaFoldDB" id="A0AAU9UDA0"/>
<evidence type="ECO:0000256" key="1">
    <source>
        <dbReference type="ARBA" id="ARBA00022993"/>
    </source>
</evidence>
<dbReference type="PANTHER" id="PTHR14359">
    <property type="entry name" value="HOMO-OLIGOMERIC FLAVIN CONTAINING CYS DECARBOXYLASE FAMILY"/>
    <property type="match status" value="1"/>
</dbReference>
<evidence type="ECO:0000256" key="2">
    <source>
        <dbReference type="ARBA" id="ARBA00038350"/>
    </source>
</evidence>
<dbReference type="PANTHER" id="PTHR14359:SF6">
    <property type="entry name" value="PHOSPHOPANTOTHENOYLCYSTEINE DECARBOXYLASE"/>
    <property type="match status" value="1"/>
</dbReference>
<evidence type="ECO:0000256" key="5">
    <source>
        <dbReference type="ARBA" id="ARBA00082063"/>
    </source>
</evidence>
<keyword evidence="8" id="KW-1185">Reference proteome</keyword>
<protein>
    <recommendedName>
        <fullName evidence="4">Phosphopantothenoylcysteine decarboxylase</fullName>
    </recommendedName>
    <alternativeName>
        <fullName evidence="5">CoaC</fullName>
    </alternativeName>
</protein>
<dbReference type="InterPro" id="IPR003382">
    <property type="entry name" value="Flavoprotein"/>
</dbReference>
<name>A0AAU9UDA0_EUPED</name>
<dbReference type="GO" id="GO:0010181">
    <property type="term" value="F:FMN binding"/>
    <property type="evidence" value="ECO:0007669"/>
    <property type="project" value="TreeGrafter"/>
</dbReference>
<comment type="similarity">
    <text evidence="2">Belongs to the HFCD (homooligomeric flavin containing Cys decarboxylase) superfamily.</text>
</comment>
<dbReference type="Gene3D" id="3.40.50.1950">
    <property type="entry name" value="Flavin prenyltransferase-like"/>
    <property type="match status" value="1"/>
</dbReference>
<feature type="domain" description="Flavoprotein" evidence="6">
    <location>
        <begin position="7"/>
        <end position="189"/>
    </location>
</feature>